<accession>A0A381U8Y2</accession>
<organism evidence="2">
    <name type="scientific">marine metagenome</name>
    <dbReference type="NCBI Taxonomy" id="408172"/>
    <lineage>
        <taxon>unclassified sequences</taxon>
        <taxon>metagenomes</taxon>
        <taxon>ecological metagenomes</taxon>
    </lineage>
</organism>
<dbReference type="InterPro" id="IPR001453">
    <property type="entry name" value="MoaB/Mog_dom"/>
</dbReference>
<dbReference type="Pfam" id="PF00994">
    <property type="entry name" value="MoCF_biosynth"/>
    <property type="match status" value="1"/>
</dbReference>
<dbReference type="Gene3D" id="3.30.70.2860">
    <property type="match status" value="1"/>
</dbReference>
<dbReference type="AlphaFoldDB" id="A0A381U8Y2"/>
<dbReference type="InterPro" id="IPR050101">
    <property type="entry name" value="CinA"/>
</dbReference>
<feature type="domain" description="MoaB/Mog" evidence="1">
    <location>
        <begin position="1"/>
        <end position="159"/>
    </location>
</feature>
<dbReference type="SUPFAM" id="SSF53218">
    <property type="entry name" value="Molybdenum cofactor biosynthesis proteins"/>
    <property type="match status" value="1"/>
</dbReference>
<dbReference type="PIRSF" id="PIRSF006728">
    <property type="entry name" value="CinA"/>
    <property type="match status" value="1"/>
</dbReference>
<dbReference type="PANTHER" id="PTHR13939">
    <property type="entry name" value="NICOTINAMIDE-NUCLEOTIDE AMIDOHYDROLASE PNCC"/>
    <property type="match status" value="1"/>
</dbReference>
<dbReference type="CDD" id="cd00885">
    <property type="entry name" value="cinA"/>
    <property type="match status" value="1"/>
</dbReference>
<dbReference type="InterPro" id="IPR008136">
    <property type="entry name" value="CinA_C"/>
</dbReference>
<dbReference type="EMBL" id="UINC01005969">
    <property type="protein sequence ID" value="SVA24682.1"/>
    <property type="molecule type" value="Genomic_DNA"/>
</dbReference>
<dbReference type="InterPro" id="IPR036653">
    <property type="entry name" value="CinA-like_C"/>
</dbReference>
<proteinExistence type="inferred from homology"/>
<dbReference type="NCBIfam" id="TIGR00199">
    <property type="entry name" value="PncC_domain"/>
    <property type="match status" value="1"/>
</dbReference>
<dbReference type="HAMAP" id="MF_00226_B">
    <property type="entry name" value="CinA_B"/>
    <property type="match status" value="1"/>
</dbReference>
<dbReference type="InterPro" id="IPR036425">
    <property type="entry name" value="MoaB/Mog-like_dom_sf"/>
</dbReference>
<sequence length="391" mass="41976">MGGYTLDSNGAWIGRKLMDIGIRTIWKTSMGDIKGEIVEAMALAANKADIVICTGGLGPTRDDVTMDAYCEFTGATLEMDEDYLELLREMFSRRGVDMPESNLNQGLVPDRGTVIPNSKGSARGMSCTVDGTWLCILPGVPAEMKSMMEETVLPELEQMSPSELIITNIRTTGVMESKLHDLLEPAMEESAVNIAFVPGFSGVDLRLTAGDESAVAELASNIYDLAGKYIYAEDWVTLEQSVGESLREKGLMLALAESCTGGLLGDRITNVPGSSEYFAGSVICYSDKAKINLVGVKSETLKKYGAVSEETAAEMASGVRKVFDADIGVSITGIAGPGGGTDEKPVGLTCFGLDDGEKPFTRSVTFYRDRRFNKELSAQTALNSVRLRITG</sequence>
<name>A0A381U8Y2_9ZZZZ</name>
<evidence type="ECO:0000313" key="2">
    <source>
        <dbReference type="EMBL" id="SVA24682.1"/>
    </source>
</evidence>
<protein>
    <recommendedName>
        <fullName evidence="1">MoaB/Mog domain-containing protein</fullName>
    </recommendedName>
</protein>
<dbReference type="InterPro" id="IPR008135">
    <property type="entry name" value="Competence-induced_CinA"/>
</dbReference>
<dbReference type="InterPro" id="IPR041424">
    <property type="entry name" value="CinA_KH"/>
</dbReference>
<dbReference type="Gene3D" id="3.40.980.10">
    <property type="entry name" value="MoaB/Mog-like domain"/>
    <property type="match status" value="1"/>
</dbReference>
<feature type="non-terminal residue" evidence="2">
    <location>
        <position position="391"/>
    </location>
</feature>
<dbReference type="Pfam" id="PF18146">
    <property type="entry name" value="CinA_KH"/>
    <property type="match status" value="1"/>
</dbReference>
<evidence type="ECO:0000259" key="1">
    <source>
        <dbReference type="SMART" id="SM00852"/>
    </source>
</evidence>
<gene>
    <name evidence="2" type="ORF">METZ01_LOCUS77536</name>
</gene>
<dbReference type="NCBIfam" id="TIGR00200">
    <property type="entry name" value="cinA_nterm"/>
    <property type="match status" value="1"/>
</dbReference>
<dbReference type="SUPFAM" id="SSF142433">
    <property type="entry name" value="CinA-like"/>
    <property type="match status" value="1"/>
</dbReference>
<reference evidence="2" key="1">
    <citation type="submission" date="2018-05" db="EMBL/GenBank/DDBJ databases">
        <authorList>
            <person name="Lanie J.A."/>
            <person name="Ng W.-L."/>
            <person name="Kazmierczak K.M."/>
            <person name="Andrzejewski T.M."/>
            <person name="Davidsen T.M."/>
            <person name="Wayne K.J."/>
            <person name="Tettelin H."/>
            <person name="Glass J.I."/>
            <person name="Rusch D."/>
            <person name="Podicherti R."/>
            <person name="Tsui H.-C.T."/>
            <person name="Winkler M.E."/>
        </authorList>
    </citation>
    <scope>NUCLEOTIDE SEQUENCE</scope>
</reference>
<dbReference type="Gene3D" id="3.90.950.20">
    <property type="entry name" value="CinA-like"/>
    <property type="match status" value="1"/>
</dbReference>
<dbReference type="SMART" id="SM00852">
    <property type="entry name" value="MoCF_biosynth"/>
    <property type="match status" value="1"/>
</dbReference>
<dbReference type="PANTHER" id="PTHR13939:SF0">
    <property type="entry name" value="NMN AMIDOHYDROLASE-LIKE PROTEIN YFAY"/>
    <property type="match status" value="1"/>
</dbReference>
<dbReference type="Pfam" id="PF02464">
    <property type="entry name" value="CinA"/>
    <property type="match status" value="1"/>
</dbReference>